<feature type="domain" description="Mediator of RNA polymerase II transcription subunit 25 von Willebrand factor type A" evidence="5">
    <location>
        <begin position="100"/>
        <end position="277"/>
    </location>
</feature>
<sequence>MTDKKLILTVEGTAAMGPYWHTAVHDYLEKIIRCFCGSELTGQPAPQLEHKRRGGIFMLLLATDDNLRFMNSIFYLLAIYNSVSLLIIIIISDIQKPSAPNVEFSLVMFNSHGSYSACLVQRSGWTKDVDIFFQWLSAIPFAGGGFNDAAIAEGLAETLMMLYSPNGSQNQQNLDVHRHCILIASSNPYPLPTPVYRPQLQNSEQSDSIETQSDSRLSDAETIAKLFAQCSVSLSVISPKQLPKLRAIYNAGKRNPRSADPPIDNVKNPNYLVLVSENFIEARAALNRSGMANLASNQSPVKMDVTSVPPVSGPPSTTMPSVNGSMMNRQPLSVSNITPAPVKMEPSTVTSMVSGPAFPHIPSVPRAASQGVPSLQTSSPLSASQEMISSNENMQDMKPMINGMTQSLRPVGPAAANVNILNNLSQARQVMNSAALAGGTSIGLPSMGGTPMAMHMSNMISSGIQSSAPASQTVLPSGQSVVTSMAGPGTLAGTAQAAQSSATASFASATSNISGSTNLGMSQPLGNLQGGGSMGQSASGMGQGSLPGAQMVPTGVGMNQNMMTGIGQSGISSGTGTMMPTPGMGQQVQPGMQSLGVNNNAGANMPLSQQTSSALQSAQQSKYVKVWEGYRSASASETLAANWPPIMQIVRLISQDHMNNKQYVGKADFLVFRAMNQHGFLGQLQEKKLLPSQTLLLSVSDKACRLIGMLFPGDMVVFKPQIPSQQQLQQQQLQPQQHAQLQQQQQLQQLQQQQPLSQMQQKQQQIPQLQQQQQIPQLQQQQHITQLQQTQQQQQQMVGTGMGQAYVQGPGRSQLVSQAKVSSQGPPSMPGGGYL</sequence>
<feature type="transmembrane region" description="Helical" evidence="4">
    <location>
        <begin position="73"/>
        <end position="91"/>
    </location>
</feature>
<dbReference type="GO" id="GO:0005667">
    <property type="term" value="C:transcription regulator complex"/>
    <property type="evidence" value="ECO:0007669"/>
    <property type="project" value="TreeGrafter"/>
</dbReference>
<feature type="non-terminal residue" evidence="6">
    <location>
        <position position="1"/>
    </location>
</feature>
<protein>
    <recommendedName>
        <fullName evidence="2">Mediator of RNA polymerase II transcription subunit 25</fullName>
    </recommendedName>
</protein>
<evidence type="ECO:0000256" key="1">
    <source>
        <dbReference type="ARBA" id="ARBA00009102"/>
    </source>
</evidence>
<feature type="compositionally biased region" description="Polar residues" evidence="3">
    <location>
        <begin position="517"/>
        <end position="526"/>
    </location>
</feature>
<comment type="caution">
    <text evidence="6">The sequence shown here is derived from an EMBL/GenBank/DDBJ whole genome shotgun (WGS) entry which is preliminary data.</text>
</comment>
<evidence type="ECO:0000256" key="2">
    <source>
        <dbReference type="ARBA" id="ARBA00019694"/>
    </source>
</evidence>
<keyword evidence="7" id="KW-1185">Reference proteome</keyword>
<evidence type="ECO:0000259" key="5">
    <source>
        <dbReference type="Pfam" id="PF11265"/>
    </source>
</evidence>
<dbReference type="InterPro" id="IPR021419">
    <property type="entry name" value="Mediator_Med25_VWA"/>
</dbReference>
<dbReference type="AlphaFoldDB" id="A0AA88WUZ6"/>
<reference evidence="6" key="1">
    <citation type="submission" date="2022-12" db="EMBL/GenBank/DDBJ databases">
        <title>Draft genome assemblies for two species of Escallonia (Escalloniales).</title>
        <authorList>
            <person name="Chanderbali A."/>
            <person name="Dervinis C."/>
            <person name="Anghel I."/>
            <person name="Soltis D."/>
            <person name="Soltis P."/>
            <person name="Zapata F."/>
        </authorList>
    </citation>
    <scope>NUCLEOTIDE SEQUENCE</scope>
    <source>
        <strain evidence="6">UCBG64.0493</strain>
        <tissue evidence="6">Leaf</tissue>
    </source>
</reference>
<dbReference type="Proteomes" id="UP001188597">
    <property type="component" value="Unassembled WGS sequence"/>
</dbReference>
<keyword evidence="4" id="KW-1133">Transmembrane helix</keyword>
<evidence type="ECO:0000313" key="6">
    <source>
        <dbReference type="EMBL" id="KAK3033669.1"/>
    </source>
</evidence>
<accession>A0AA88WUZ6</accession>
<keyword evidence="4" id="KW-0472">Membrane</keyword>
<dbReference type="PANTHER" id="PTHR12433">
    <property type="entry name" value="MEDIATOR OF RNA POLYMERASE II TRANSCRIPTION SUBUNIT 25"/>
    <property type="match status" value="1"/>
</dbReference>
<evidence type="ECO:0000256" key="4">
    <source>
        <dbReference type="SAM" id="Phobius"/>
    </source>
</evidence>
<dbReference type="Pfam" id="PF11265">
    <property type="entry name" value="Med25_VWA"/>
    <property type="match status" value="1"/>
</dbReference>
<comment type="similarity">
    <text evidence="1">Belongs to the Mediator complex subunit 25 family.</text>
</comment>
<feature type="region of interest" description="Disordered" evidence="3">
    <location>
        <begin position="803"/>
        <end position="835"/>
    </location>
</feature>
<dbReference type="GO" id="GO:0016592">
    <property type="term" value="C:mediator complex"/>
    <property type="evidence" value="ECO:0007669"/>
    <property type="project" value="TreeGrafter"/>
</dbReference>
<dbReference type="EMBL" id="JAVXUP010000226">
    <property type="protein sequence ID" value="KAK3033669.1"/>
    <property type="molecule type" value="Genomic_DNA"/>
</dbReference>
<gene>
    <name evidence="6" type="ORF">RJ639_034548</name>
</gene>
<evidence type="ECO:0000313" key="7">
    <source>
        <dbReference type="Proteomes" id="UP001188597"/>
    </source>
</evidence>
<name>A0AA88WUZ6_9ASTE</name>
<evidence type="ECO:0000256" key="3">
    <source>
        <dbReference type="SAM" id="MobiDB-lite"/>
    </source>
</evidence>
<dbReference type="GO" id="GO:0045944">
    <property type="term" value="P:positive regulation of transcription by RNA polymerase II"/>
    <property type="evidence" value="ECO:0007669"/>
    <property type="project" value="TreeGrafter"/>
</dbReference>
<feature type="region of interest" description="Disordered" evidence="3">
    <location>
        <begin position="517"/>
        <end position="557"/>
    </location>
</feature>
<dbReference type="PANTHER" id="PTHR12433:SF11">
    <property type="entry name" value="MEDIATOR OF RNA POLYMERASE II TRANSCRIPTION SUBUNIT 25"/>
    <property type="match status" value="1"/>
</dbReference>
<proteinExistence type="inferred from homology"/>
<organism evidence="6 7">
    <name type="scientific">Escallonia herrerae</name>
    <dbReference type="NCBI Taxonomy" id="1293975"/>
    <lineage>
        <taxon>Eukaryota</taxon>
        <taxon>Viridiplantae</taxon>
        <taxon>Streptophyta</taxon>
        <taxon>Embryophyta</taxon>
        <taxon>Tracheophyta</taxon>
        <taxon>Spermatophyta</taxon>
        <taxon>Magnoliopsida</taxon>
        <taxon>eudicotyledons</taxon>
        <taxon>Gunneridae</taxon>
        <taxon>Pentapetalae</taxon>
        <taxon>asterids</taxon>
        <taxon>campanulids</taxon>
        <taxon>Escalloniales</taxon>
        <taxon>Escalloniaceae</taxon>
        <taxon>Escallonia</taxon>
    </lineage>
</organism>
<keyword evidence="4" id="KW-0812">Transmembrane</keyword>